<dbReference type="PANTHER" id="PTHR47349">
    <property type="entry name" value="CHROMOSOME 8, WHOLE GENOME SHOTGUN SEQUENCE"/>
    <property type="match status" value="1"/>
</dbReference>
<feature type="compositionally biased region" description="Polar residues" evidence="1">
    <location>
        <begin position="296"/>
        <end position="305"/>
    </location>
</feature>
<keyword evidence="4" id="KW-1185">Reference proteome</keyword>
<sequence>MSRSSWFGFSYGEQSFAEQNNNDNTLSSKKTTDSQNNDDNLSSSSSLKELGCSENIISETASDTSTTTLVELSSTTTNNCQTSNAIPIPKNQNSRVKSYDEQKNRSYSSLKSWWSTSSSSLNQKEQTTMSIPNTIIQNNLTEEKHKTLTVSNTLTNLNNDKSRSVRHDKQLLRQDNGSSISILTPINEIGPNEKKLLQPIEVEMTGSNSQEIGQKKSRASSNSDTDNVDKNSTYVGKISDAKLSSSYSSMSSTTSSRGWWMFGGNYTSSREDIASNNLTSSNSTKPETIISTRLTSEPTQLNTENKQTHHISINSKNSNITNHILSTTSDDGNSTSNGSSRRVKKKLSSEIRRWSLFGTWSPSTTNLEITSEGESSKTAGEADNSKSNIHSLSSRPSSTKSEPTTSSNNVNVNPSRKGSSKEEEQCEHSFKDSENKNNKNSPSSHKRPTNPIIQTLPDNRSSWLYFFTNTSNTQSKSARIEKASDRKMITNGCSSHPVEKEPEIEITAKDSKTSHKMSTTVEVEKKVLVDSSSASLPPKLKPVPVNVLLPTFEEFAENKPRRHPDSIIQKTLHAINTYFFPPDRLPESTLPKWLDEITRSTVDVKRIAIIGVHGWFPAKSLRAVFGEPTGTSPKFCDMMAKAVLGYLSQHGNILPSDSITCIPLEGEGTISTREELLHQNLTKNKSWCEALSLADVVFVATHSQGTPVSTILLSRLIKEGFVHPKRQRICMLAMAGISHGPFPFLKENYIVKYFVGAGRSHDADAARELFEFMDSESLVSKKYREALNVIIRSGVKLVYVASMDDQVVPLYSGIFSGVDHPSIMRSIYIDGPLYQPNDFLTNLIVFAIRLRNAGILDHGLMVQLSEVVAGSMYGEGHSALYNEINVYTSAVRYLFETPSLSSFNVKLERFQAQQKNNPYYLPWAMRGILEDRGVLESNKFAHDILRLRKQYEDWEPVTKVMKDVKFRLEPLKDAILRRSKL</sequence>
<organism evidence="3 4">
    <name type="scientific">Funneliformis geosporum</name>
    <dbReference type="NCBI Taxonomy" id="1117311"/>
    <lineage>
        <taxon>Eukaryota</taxon>
        <taxon>Fungi</taxon>
        <taxon>Fungi incertae sedis</taxon>
        <taxon>Mucoromycota</taxon>
        <taxon>Glomeromycotina</taxon>
        <taxon>Glomeromycetes</taxon>
        <taxon>Glomerales</taxon>
        <taxon>Glomeraceae</taxon>
        <taxon>Funneliformis</taxon>
    </lineage>
</organism>
<dbReference type="InterPro" id="IPR058933">
    <property type="entry name" value="YMC020W-like_ab_hydrolase"/>
</dbReference>
<feature type="domain" description="YMC020W-like alpha/beta hydrolase" evidence="2">
    <location>
        <begin position="597"/>
        <end position="931"/>
    </location>
</feature>
<feature type="region of interest" description="Disordered" evidence="1">
    <location>
        <begin position="362"/>
        <end position="456"/>
    </location>
</feature>
<feature type="compositionally biased region" description="Low complexity" evidence="1">
    <location>
        <begin position="391"/>
        <end position="415"/>
    </location>
</feature>
<dbReference type="AlphaFoldDB" id="A0A9W4WTC6"/>
<dbReference type="EMBL" id="CAMKVN010003737">
    <property type="protein sequence ID" value="CAI2185470.1"/>
    <property type="molecule type" value="Genomic_DNA"/>
</dbReference>
<feature type="region of interest" description="Disordered" evidence="1">
    <location>
        <begin position="296"/>
        <end position="346"/>
    </location>
</feature>
<feature type="compositionally biased region" description="Polar residues" evidence="1">
    <location>
        <begin position="219"/>
        <end position="232"/>
    </location>
</feature>
<comment type="caution">
    <text evidence="3">The sequence shown here is derived from an EMBL/GenBank/DDBJ whole genome shotgun (WGS) entry which is preliminary data.</text>
</comment>
<feature type="region of interest" description="Disordered" evidence="1">
    <location>
        <begin position="75"/>
        <end position="102"/>
    </location>
</feature>
<feature type="compositionally biased region" description="Basic and acidic residues" evidence="1">
    <location>
        <begin position="419"/>
        <end position="437"/>
    </location>
</feature>
<dbReference type="OrthoDB" id="5598028at2759"/>
<feature type="compositionally biased region" description="Polar residues" evidence="1">
    <location>
        <begin position="362"/>
        <end position="378"/>
    </location>
</feature>
<evidence type="ECO:0000259" key="2">
    <source>
        <dbReference type="Pfam" id="PF26147"/>
    </source>
</evidence>
<dbReference type="PANTHER" id="PTHR47349:SF1">
    <property type="entry name" value="AER328WP"/>
    <property type="match status" value="1"/>
</dbReference>
<feature type="compositionally biased region" description="Polar residues" evidence="1">
    <location>
        <begin position="17"/>
        <end position="29"/>
    </location>
</feature>
<protein>
    <submittedName>
        <fullName evidence="3">8393_t:CDS:1</fullName>
    </submittedName>
</protein>
<evidence type="ECO:0000313" key="3">
    <source>
        <dbReference type="EMBL" id="CAI2185470.1"/>
    </source>
</evidence>
<proteinExistence type="predicted"/>
<dbReference type="Proteomes" id="UP001153678">
    <property type="component" value="Unassembled WGS sequence"/>
</dbReference>
<name>A0A9W4WTC6_9GLOM</name>
<dbReference type="InterPro" id="IPR058934">
    <property type="entry name" value="YMC020W-like"/>
</dbReference>
<dbReference type="Pfam" id="PF26147">
    <property type="entry name" value="AB_HYDROLASE_YMC0-YMC35"/>
    <property type="match status" value="1"/>
</dbReference>
<evidence type="ECO:0000256" key="1">
    <source>
        <dbReference type="SAM" id="MobiDB-lite"/>
    </source>
</evidence>
<reference evidence="3" key="1">
    <citation type="submission" date="2022-08" db="EMBL/GenBank/DDBJ databases">
        <authorList>
            <person name="Kallberg Y."/>
            <person name="Tangrot J."/>
            <person name="Rosling A."/>
        </authorList>
    </citation>
    <scope>NUCLEOTIDE SEQUENCE</scope>
    <source>
        <strain evidence="3">Wild A</strain>
    </source>
</reference>
<feature type="compositionally biased region" description="Low complexity" evidence="1">
    <location>
        <begin position="33"/>
        <end position="47"/>
    </location>
</feature>
<evidence type="ECO:0000313" key="4">
    <source>
        <dbReference type="Proteomes" id="UP001153678"/>
    </source>
</evidence>
<gene>
    <name evidence="3" type="ORF">FWILDA_LOCUS12093</name>
</gene>
<feature type="region of interest" description="Disordered" evidence="1">
    <location>
        <begin position="205"/>
        <end position="232"/>
    </location>
</feature>
<accession>A0A9W4WTC6</accession>
<feature type="compositionally biased region" description="Low complexity" evidence="1">
    <location>
        <begin position="75"/>
        <end position="84"/>
    </location>
</feature>
<feature type="region of interest" description="Disordered" evidence="1">
    <location>
        <begin position="17"/>
        <end position="47"/>
    </location>
</feature>
<feature type="compositionally biased region" description="Low complexity" evidence="1">
    <location>
        <begin position="310"/>
        <end position="340"/>
    </location>
</feature>